<accession>A0A5C1HWV9</accession>
<sequence length="165" mass="19176">MNLKYIFPAIIGFILISGNGFAQVNKASVKQLAFMAGTWTQKHEWGDMEEFWGEPMGESMISSFRVVKDGKAVFYEFVVVEEQNGVPVFKMRHFNHGSIGWEDKNKPLLFYLTKIQKNKAEFELKDKSVHITYQLTAPDKLDVTVTEKDKKGKWQKDVFNYIRKK</sequence>
<evidence type="ECO:0000313" key="2">
    <source>
        <dbReference type="EMBL" id="QEM10396.1"/>
    </source>
</evidence>
<dbReference type="EMBL" id="CP043450">
    <property type="protein sequence ID" value="QEM10396.1"/>
    <property type="molecule type" value="Genomic_DNA"/>
</dbReference>
<reference evidence="2" key="1">
    <citation type="submission" date="2019-08" db="EMBL/GenBank/DDBJ databases">
        <title>Comparative genome analysis confer to the adaptation heavy metal polluted environment.</title>
        <authorList>
            <person name="Li Y."/>
        </authorList>
    </citation>
    <scope>NUCLEOTIDE SEQUENCE [LARGE SCALE GENOMIC DNA]</scope>
    <source>
        <strain evidence="2">P1</strain>
    </source>
</reference>
<proteinExistence type="predicted"/>
<keyword evidence="3" id="KW-1185">Reference proteome</keyword>
<protein>
    <recommendedName>
        <fullName evidence="1">DUF6265 domain-containing protein</fullName>
    </recommendedName>
</protein>
<name>A0A5C1HWV9_9SPHI</name>
<gene>
    <name evidence="2" type="ORF">DEO27_010285</name>
</gene>
<dbReference type="OrthoDB" id="7567258at2"/>
<evidence type="ECO:0000259" key="1">
    <source>
        <dbReference type="Pfam" id="PF19780"/>
    </source>
</evidence>
<dbReference type="Pfam" id="PF19780">
    <property type="entry name" value="DUF6265"/>
    <property type="match status" value="1"/>
</dbReference>
<organism evidence="2 3">
    <name type="scientific">Mucilaginibacter rubeus</name>
    <dbReference type="NCBI Taxonomy" id="2027860"/>
    <lineage>
        <taxon>Bacteria</taxon>
        <taxon>Pseudomonadati</taxon>
        <taxon>Bacteroidota</taxon>
        <taxon>Sphingobacteriia</taxon>
        <taxon>Sphingobacteriales</taxon>
        <taxon>Sphingobacteriaceae</taxon>
        <taxon>Mucilaginibacter</taxon>
    </lineage>
</organism>
<dbReference type="RefSeq" id="WP_112566847.1">
    <property type="nucleotide sequence ID" value="NZ_CP043450.1"/>
</dbReference>
<evidence type="ECO:0000313" key="3">
    <source>
        <dbReference type="Proteomes" id="UP000251402"/>
    </source>
</evidence>
<dbReference type="KEGG" id="mrub:DEO27_010285"/>
<dbReference type="Proteomes" id="UP000251402">
    <property type="component" value="Chromosome"/>
</dbReference>
<dbReference type="AlphaFoldDB" id="A0A5C1HWV9"/>
<feature type="domain" description="DUF6265" evidence="1">
    <location>
        <begin position="33"/>
        <end position="146"/>
    </location>
</feature>
<dbReference type="InterPro" id="IPR046232">
    <property type="entry name" value="DUF6265"/>
</dbReference>